<dbReference type="AlphaFoldDB" id="A0A9X1X2Z6"/>
<keyword evidence="2" id="KW-1185">Reference proteome</keyword>
<organism evidence="1 2">
    <name type="scientific">Mucilaginibacter straminoryzae</name>
    <dbReference type="NCBI Taxonomy" id="2932774"/>
    <lineage>
        <taxon>Bacteria</taxon>
        <taxon>Pseudomonadati</taxon>
        <taxon>Bacteroidota</taxon>
        <taxon>Sphingobacteriia</taxon>
        <taxon>Sphingobacteriales</taxon>
        <taxon>Sphingobacteriaceae</taxon>
        <taxon>Mucilaginibacter</taxon>
    </lineage>
</organism>
<proteinExistence type="predicted"/>
<reference evidence="1" key="1">
    <citation type="submission" date="2022-04" db="EMBL/GenBank/DDBJ databases">
        <title>Mucilaginibacter sp. RS28 isolated from freshwater.</title>
        <authorList>
            <person name="Ko S.-R."/>
        </authorList>
    </citation>
    <scope>NUCLEOTIDE SEQUENCE</scope>
    <source>
        <strain evidence="1">RS28</strain>
    </source>
</reference>
<dbReference type="RefSeq" id="WP_245129233.1">
    <property type="nucleotide sequence ID" value="NZ_JALJEJ010000002.1"/>
</dbReference>
<accession>A0A9X1X2Z6</accession>
<evidence type="ECO:0000313" key="1">
    <source>
        <dbReference type="EMBL" id="MCJ8209405.1"/>
    </source>
</evidence>
<sequence length="139" mass="14882">MKTYFFLLIAIVLFAGCHKNETKPVVACEPMACTLNFASVTVKFLDKDGNATAVTDFTSVNARTKTKVPYSGANQGYVGYYTVANDSNLKDIAQDGDVVIVTAKNPASGQTLSTTFKIAGGCRCHIEKLSGPAEVQFTK</sequence>
<gene>
    <name evidence="1" type="ORF">MUY27_06765</name>
</gene>
<dbReference type="Proteomes" id="UP001139450">
    <property type="component" value="Unassembled WGS sequence"/>
</dbReference>
<protein>
    <submittedName>
        <fullName evidence="1">Uncharacterized protein</fullName>
    </submittedName>
</protein>
<name>A0A9X1X2Z6_9SPHI</name>
<evidence type="ECO:0000313" key="2">
    <source>
        <dbReference type="Proteomes" id="UP001139450"/>
    </source>
</evidence>
<comment type="caution">
    <text evidence="1">The sequence shown here is derived from an EMBL/GenBank/DDBJ whole genome shotgun (WGS) entry which is preliminary data.</text>
</comment>
<dbReference type="PROSITE" id="PS51257">
    <property type="entry name" value="PROKAR_LIPOPROTEIN"/>
    <property type="match status" value="1"/>
</dbReference>
<dbReference type="EMBL" id="JALJEJ010000002">
    <property type="protein sequence ID" value="MCJ8209405.1"/>
    <property type="molecule type" value="Genomic_DNA"/>
</dbReference>